<proteinExistence type="predicted"/>
<sequence>MIDHAQYSTRESGRSNPPGAAPTWHTKGLRKSIRRVEPLVSRVIAAGKKNKGSRRGEGAATYDGGGNKRWE</sequence>
<organism evidence="2">
    <name type="scientific">uncultured Armatimonadetes bacterium</name>
    <dbReference type="NCBI Taxonomy" id="157466"/>
    <lineage>
        <taxon>Bacteria</taxon>
        <taxon>Bacillati</taxon>
        <taxon>Armatimonadota</taxon>
        <taxon>environmental samples</taxon>
    </lineage>
</organism>
<dbReference type="AlphaFoldDB" id="A0A6J4I4S2"/>
<feature type="region of interest" description="Disordered" evidence="1">
    <location>
        <begin position="44"/>
        <end position="71"/>
    </location>
</feature>
<feature type="compositionally biased region" description="Polar residues" evidence="1">
    <location>
        <begin position="1"/>
        <end position="10"/>
    </location>
</feature>
<reference evidence="2" key="1">
    <citation type="submission" date="2020-02" db="EMBL/GenBank/DDBJ databases">
        <authorList>
            <person name="Meier V. D."/>
        </authorList>
    </citation>
    <scope>NUCLEOTIDE SEQUENCE</scope>
    <source>
        <strain evidence="2">AVDCRST_MAG63</strain>
    </source>
</reference>
<protein>
    <submittedName>
        <fullName evidence="2">Uncharacterized protein</fullName>
    </submittedName>
</protein>
<evidence type="ECO:0000256" key="1">
    <source>
        <dbReference type="SAM" id="MobiDB-lite"/>
    </source>
</evidence>
<name>A0A6J4I4S2_9BACT</name>
<feature type="region of interest" description="Disordered" evidence="1">
    <location>
        <begin position="1"/>
        <end position="31"/>
    </location>
</feature>
<accession>A0A6J4I4S2</accession>
<dbReference type="EMBL" id="CADCTO010000190">
    <property type="protein sequence ID" value="CAA9241500.1"/>
    <property type="molecule type" value="Genomic_DNA"/>
</dbReference>
<evidence type="ECO:0000313" key="2">
    <source>
        <dbReference type="EMBL" id="CAA9241500.1"/>
    </source>
</evidence>
<gene>
    <name evidence="2" type="ORF">AVDCRST_MAG63-1456</name>
</gene>